<dbReference type="OrthoDB" id="5919557at2759"/>
<dbReference type="Proteomes" id="UP000054653">
    <property type="component" value="Unassembled WGS sequence"/>
</dbReference>
<evidence type="ECO:0000313" key="2">
    <source>
        <dbReference type="Proteomes" id="UP000054653"/>
    </source>
</evidence>
<organism evidence="1 2">
    <name type="scientific">Trichinella britovi</name>
    <name type="common">Parasitic roundworm</name>
    <dbReference type="NCBI Taxonomy" id="45882"/>
    <lineage>
        <taxon>Eukaryota</taxon>
        <taxon>Metazoa</taxon>
        <taxon>Ecdysozoa</taxon>
        <taxon>Nematoda</taxon>
        <taxon>Enoplea</taxon>
        <taxon>Dorylaimia</taxon>
        <taxon>Trichinellida</taxon>
        <taxon>Trichinellidae</taxon>
        <taxon>Trichinella</taxon>
    </lineage>
</organism>
<sequence>MSNSKYTPHYRFISRLHGIVCSAHFLVLRAGDQDELCIASADAYEIEDQISMTERMYLEIEALQTELEENMEAEEMQSCLAGQSARIGNGKLPELRRPQFSAEVLDVALNFASPCDPTAEETEVQKYYSHNTQLLATNGSRIATFGLSWAVIFYAIFVCSSTSINMDCSTREHGKRLTDVQPLESRLDPFACAPRQRMQHRHCSALIFQIGRFTDGLPSKPLQQCFIHVGFLTQVKPLRRSRGRAEKYVEMNAEPVETKKSSSNLTSAKLPAWSIPNFTGKVLDSPHFGNSSTLEYPTMLSLLM</sequence>
<dbReference type="EMBL" id="JYDI01000198">
    <property type="protein sequence ID" value="KRY48718.1"/>
    <property type="molecule type" value="Genomic_DNA"/>
</dbReference>
<evidence type="ECO:0000313" key="1">
    <source>
        <dbReference type="EMBL" id="KRY48718.1"/>
    </source>
</evidence>
<proteinExistence type="predicted"/>
<keyword evidence="2" id="KW-1185">Reference proteome</keyword>
<accession>A0A0V1CI50</accession>
<protein>
    <submittedName>
        <fullName evidence="1">Uncharacterized protein</fullName>
    </submittedName>
</protein>
<dbReference type="AlphaFoldDB" id="A0A0V1CI50"/>
<reference evidence="1 2" key="1">
    <citation type="submission" date="2015-01" db="EMBL/GenBank/DDBJ databases">
        <title>Evolution of Trichinella species and genotypes.</title>
        <authorList>
            <person name="Korhonen P.K."/>
            <person name="Edoardo P."/>
            <person name="Giuseppe L.R."/>
            <person name="Gasser R.B."/>
        </authorList>
    </citation>
    <scope>NUCLEOTIDE SEQUENCE [LARGE SCALE GENOMIC DNA]</scope>
    <source>
        <strain evidence="1">ISS120</strain>
    </source>
</reference>
<name>A0A0V1CI50_TRIBR</name>
<comment type="caution">
    <text evidence="1">The sequence shown here is derived from an EMBL/GenBank/DDBJ whole genome shotgun (WGS) entry which is preliminary data.</text>
</comment>
<gene>
    <name evidence="1" type="ORF">T03_770</name>
</gene>